<dbReference type="PANTHER" id="PTHR46401:SF2">
    <property type="entry name" value="GLYCOSYLTRANSFERASE WBBK-RELATED"/>
    <property type="match status" value="1"/>
</dbReference>
<keyword evidence="2" id="KW-0328">Glycosyltransferase</keyword>
<dbReference type="PANTHER" id="PTHR46401">
    <property type="entry name" value="GLYCOSYLTRANSFERASE WBBK-RELATED"/>
    <property type="match status" value="1"/>
</dbReference>
<dbReference type="EC" id="2.4.-.-" evidence="2"/>
<protein>
    <submittedName>
        <fullName evidence="2">Glycosyltransferase</fullName>
        <ecNumber evidence="2">2.4.-.-</ecNumber>
    </submittedName>
</protein>
<dbReference type="Proteomes" id="UP001065174">
    <property type="component" value="Chromosome"/>
</dbReference>
<dbReference type="GO" id="GO:0016757">
    <property type="term" value="F:glycosyltransferase activity"/>
    <property type="evidence" value="ECO:0007669"/>
    <property type="project" value="UniProtKB-KW"/>
</dbReference>
<dbReference type="EMBL" id="CP106679">
    <property type="protein sequence ID" value="UXP32100.1"/>
    <property type="molecule type" value="Genomic_DNA"/>
</dbReference>
<accession>A0ABY6CV36</accession>
<sequence length="394" mass="44259">MINQLKIGMVTAYPPSKTTLNEYGFHLTRHFQDKGEVEELQLYVEHLPDNQKYESDSDKLKFIPCWSFNAMGNAFSILKQIRKHKPDVVIINLQFLLFGDKKVAAALGLMLPGLLRLFEYKNIVLLHNIMEEVDLTKAGLTSNPVLKWAYGIIGNILTRFILTANLVGVTIEKYVDVLKAKYKKKNIVLLPHGSFEVPPTPDYSIPEGPRQVMTFGKFGTYKKVEVLIEAIIEVRKRVSFPIELVVAGTDNPNVAGYLDGVQEKYKAVPDMVFTGYVEEEDVPRIFKPSTAVVFPYTSTTGSSGVLHQAGSYGKAAILPNLGDLALLVEEEGYRGEFFEPENVESLAKAIELLLTDDAYRNQLERANFRAAASLSMADIADWYLIHIDKLLDKH</sequence>
<dbReference type="Gene3D" id="3.40.50.2000">
    <property type="entry name" value="Glycogen Phosphorylase B"/>
    <property type="match status" value="2"/>
</dbReference>
<evidence type="ECO:0000313" key="2">
    <source>
        <dbReference type="EMBL" id="UXP32100.1"/>
    </source>
</evidence>
<dbReference type="SUPFAM" id="SSF53756">
    <property type="entry name" value="UDP-Glycosyltransferase/glycogen phosphorylase"/>
    <property type="match status" value="1"/>
</dbReference>
<keyword evidence="1 2" id="KW-0808">Transferase</keyword>
<organism evidence="2 3">
    <name type="scientific">Reichenbachiella agarivorans</name>
    <dbReference type="NCBI Taxonomy" id="2979464"/>
    <lineage>
        <taxon>Bacteria</taxon>
        <taxon>Pseudomonadati</taxon>
        <taxon>Bacteroidota</taxon>
        <taxon>Cytophagia</taxon>
        <taxon>Cytophagales</taxon>
        <taxon>Reichenbachiellaceae</taxon>
        <taxon>Reichenbachiella</taxon>
    </lineage>
</organism>
<name>A0ABY6CV36_9BACT</name>
<evidence type="ECO:0000256" key="1">
    <source>
        <dbReference type="ARBA" id="ARBA00022679"/>
    </source>
</evidence>
<gene>
    <name evidence="2" type="ORF">N6H18_17290</name>
</gene>
<reference evidence="2" key="1">
    <citation type="submission" date="2022-09" db="EMBL/GenBank/DDBJ databases">
        <title>Comparative genomics and taxonomic characterization of three novel marine species of genus Reichenbachiella exhibiting antioxidant and polysaccharide degradation activities.</title>
        <authorList>
            <person name="Muhammad N."/>
            <person name="Lee Y.-J."/>
            <person name="Ko J."/>
            <person name="Kim S.-G."/>
        </authorList>
    </citation>
    <scope>NUCLEOTIDE SEQUENCE</scope>
    <source>
        <strain evidence="2">BKB1-1</strain>
    </source>
</reference>
<dbReference type="Pfam" id="PF13692">
    <property type="entry name" value="Glyco_trans_1_4"/>
    <property type="match status" value="1"/>
</dbReference>
<dbReference type="RefSeq" id="WP_262309537.1">
    <property type="nucleotide sequence ID" value="NZ_CP106679.1"/>
</dbReference>
<proteinExistence type="predicted"/>
<evidence type="ECO:0000313" key="3">
    <source>
        <dbReference type="Proteomes" id="UP001065174"/>
    </source>
</evidence>
<keyword evidence="3" id="KW-1185">Reference proteome</keyword>